<protein>
    <submittedName>
        <fullName evidence="1">Uncharacterized protein</fullName>
    </submittedName>
</protein>
<reference evidence="1 2" key="1">
    <citation type="submission" date="2020-08" db="EMBL/GenBank/DDBJ databases">
        <title>Complete genome sequence of Raphidiopsis curvispora isolated from drinking water reservoir in South Korea.</title>
        <authorList>
            <person name="Jeong J."/>
        </authorList>
    </citation>
    <scope>NUCLEOTIDE SEQUENCE [LARGE SCALE GENOMIC DNA]</scope>
    <source>
        <strain evidence="1 2">GIHE-G1</strain>
    </source>
</reference>
<keyword evidence="2" id="KW-1185">Reference proteome</keyword>
<evidence type="ECO:0000313" key="2">
    <source>
        <dbReference type="Proteomes" id="UP000516013"/>
    </source>
</evidence>
<dbReference type="Proteomes" id="UP000516013">
    <property type="component" value="Chromosome"/>
</dbReference>
<dbReference type="RefSeq" id="WP_187706468.1">
    <property type="nucleotide sequence ID" value="NZ_CP060822.1"/>
</dbReference>
<dbReference type="AlphaFoldDB" id="A0A7H0F1R8"/>
<gene>
    <name evidence="1" type="ORF">IAR63_02525</name>
</gene>
<name>A0A7H0F1R8_9CYAN</name>
<dbReference type="KEGG" id="ccur:IAR63_02525"/>
<dbReference type="EMBL" id="CP060822">
    <property type="protein sequence ID" value="QNP29984.1"/>
    <property type="molecule type" value="Genomic_DNA"/>
</dbReference>
<evidence type="ECO:0000313" key="1">
    <source>
        <dbReference type="EMBL" id="QNP29984.1"/>
    </source>
</evidence>
<accession>A0A7H0F1R8</accession>
<proteinExistence type="predicted"/>
<organism evidence="1 2">
    <name type="scientific">Cylindrospermopsis curvispora GIHE-G1</name>
    <dbReference type="NCBI Taxonomy" id="2666332"/>
    <lineage>
        <taxon>Bacteria</taxon>
        <taxon>Bacillati</taxon>
        <taxon>Cyanobacteriota</taxon>
        <taxon>Cyanophyceae</taxon>
        <taxon>Nostocales</taxon>
        <taxon>Aphanizomenonaceae</taxon>
        <taxon>Cylindrospermopsis</taxon>
    </lineage>
</organism>
<sequence length="63" mass="7472">MLIKAIAGCGHHRLDYPYLETVPGWAIIRRQVRAWLKAGVMDGKQFQHLRVRYRDMNSYKAWV</sequence>